<accession>A0A9Q9AJL3</accession>
<keyword evidence="2" id="KW-1185">Reference proteome</keyword>
<sequence>MGNAASSTRAVAPVLSHFRFLDLPTELRLEVYEHAFADHMDTCRQRIQARADDHATQLNAPSGTIENTPPLKPVVSLPPFLALRHPLLRTSKKISAEALPLHINAVNAYRDNLNNMNTFERERAELAMWLYSPIFEPVSEPLAFHFAIRDMFTKDGTTLEKCLWWNLKDEIDRVATEASCWLEYTEIKIHDIENDDPDEDDPSNYKTLTLFRKLPIVKTINSWRDF</sequence>
<organism evidence="1 2">
    <name type="scientific">Septoria linicola</name>
    <dbReference type="NCBI Taxonomy" id="215465"/>
    <lineage>
        <taxon>Eukaryota</taxon>
        <taxon>Fungi</taxon>
        <taxon>Dikarya</taxon>
        <taxon>Ascomycota</taxon>
        <taxon>Pezizomycotina</taxon>
        <taxon>Dothideomycetes</taxon>
        <taxon>Dothideomycetidae</taxon>
        <taxon>Mycosphaerellales</taxon>
        <taxon>Mycosphaerellaceae</taxon>
        <taxon>Septoria</taxon>
    </lineage>
</organism>
<dbReference type="EMBL" id="CP099420">
    <property type="protein sequence ID" value="USW50557.1"/>
    <property type="molecule type" value="Genomic_DNA"/>
</dbReference>
<evidence type="ECO:0000313" key="2">
    <source>
        <dbReference type="Proteomes" id="UP001056384"/>
    </source>
</evidence>
<name>A0A9Q9AJL3_9PEZI</name>
<reference evidence="1" key="1">
    <citation type="submission" date="2022-06" db="EMBL/GenBank/DDBJ databases">
        <title>Complete genome sequences of two strains of the flax pathogen Septoria linicola.</title>
        <authorList>
            <person name="Lapalu N."/>
            <person name="Simon A."/>
            <person name="Demenou B."/>
            <person name="Paumier D."/>
            <person name="Guillot M.-P."/>
            <person name="Gout L."/>
            <person name="Valade R."/>
        </authorList>
    </citation>
    <scope>NUCLEOTIDE SEQUENCE</scope>
    <source>
        <strain evidence="1">SE15195</strain>
    </source>
</reference>
<protein>
    <submittedName>
        <fullName evidence="1">Uncharacterized protein</fullName>
    </submittedName>
</protein>
<dbReference type="Proteomes" id="UP001056384">
    <property type="component" value="Chromosome 3"/>
</dbReference>
<evidence type="ECO:0000313" key="1">
    <source>
        <dbReference type="EMBL" id="USW50557.1"/>
    </source>
</evidence>
<proteinExistence type="predicted"/>
<gene>
    <name evidence="1" type="ORF">Slin15195_G038760</name>
</gene>
<dbReference type="AlphaFoldDB" id="A0A9Q9AJL3"/>